<evidence type="ECO:0000313" key="1">
    <source>
        <dbReference type="EMBL" id="MBX03168.1"/>
    </source>
</evidence>
<name>A0A2P2KBQ6_RHIMU</name>
<organism evidence="1">
    <name type="scientific">Rhizophora mucronata</name>
    <name type="common">Asiatic mangrove</name>
    <dbReference type="NCBI Taxonomy" id="61149"/>
    <lineage>
        <taxon>Eukaryota</taxon>
        <taxon>Viridiplantae</taxon>
        <taxon>Streptophyta</taxon>
        <taxon>Embryophyta</taxon>
        <taxon>Tracheophyta</taxon>
        <taxon>Spermatophyta</taxon>
        <taxon>Magnoliopsida</taxon>
        <taxon>eudicotyledons</taxon>
        <taxon>Gunneridae</taxon>
        <taxon>Pentapetalae</taxon>
        <taxon>rosids</taxon>
        <taxon>fabids</taxon>
        <taxon>Malpighiales</taxon>
        <taxon>Rhizophoraceae</taxon>
        <taxon>Rhizophora</taxon>
    </lineage>
</organism>
<protein>
    <submittedName>
        <fullName evidence="1">Uncharacterized protein</fullName>
    </submittedName>
</protein>
<sequence>MISMARLKGTTVNRKREKR</sequence>
<proteinExistence type="predicted"/>
<accession>A0A2P2KBQ6</accession>
<reference evidence="1" key="1">
    <citation type="submission" date="2018-02" db="EMBL/GenBank/DDBJ databases">
        <title>Rhizophora mucronata_Transcriptome.</title>
        <authorList>
            <person name="Meera S.P."/>
            <person name="Sreeshan A."/>
            <person name="Augustine A."/>
        </authorList>
    </citation>
    <scope>NUCLEOTIDE SEQUENCE</scope>
    <source>
        <tissue evidence="1">Leaf</tissue>
    </source>
</reference>
<dbReference type="AlphaFoldDB" id="A0A2P2KBQ6"/>
<dbReference type="EMBL" id="GGEC01022684">
    <property type="protein sequence ID" value="MBX03168.1"/>
    <property type="molecule type" value="Transcribed_RNA"/>
</dbReference>